<evidence type="ECO:0000313" key="2">
    <source>
        <dbReference type="EMBL" id="EJW98038.1"/>
    </source>
</evidence>
<comment type="caution">
    <text evidence="2">The sequence shown here is derived from an EMBL/GenBank/DDBJ whole genome shotgun (WGS) entry which is preliminary data.</text>
</comment>
<dbReference type="PROSITE" id="PS51257">
    <property type="entry name" value="PROKAR_LIPOPROTEIN"/>
    <property type="match status" value="1"/>
</dbReference>
<sequence>MKKALALVMAAAMTLGLVACGGQPASSESASTAPSEPASVAVSAASSEAA</sequence>
<dbReference type="AlphaFoldDB" id="J9FU69"/>
<name>J9FU69_9ZZZZ</name>
<accession>J9FU69</accession>
<feature type="region of interest" description="Disordered" evidence="1">
    <location>
        <begin position="22"/>
        <end position="50"/>
    </location>
</feature>
<evidence type="ECO:0000256" key="1">
    <source>
        <dbReference type="SAM" id="MobiDB-lite"/>
    </source>
</evidence>
<gene>
    <name evidence="2" type="ORF">EVA_13853</name>
</gene>
<reference evidence="2" key="1">
    <citation type="journal article" date="2012" name="PLoS ONE">
        <title>Gene sets for utilization of primary and secondary nutrition supplies in the distal gut of endangered iberian lynx.</title>
        <authorList>
            <person name="Alcaide M."/>
            <person name="Messina E."/>
            <person name="Richter M."/>
            <person name="Bargiela R."/>
            <person name="Peplies J."/>
            <person name="Huws S.A."/>
            <person name="Newbold C.J."/>
            <person name="Golyshin P.N."/>
            <person name="Simon M.A."/>
            <person name="Lopez G."/>
            <person name="Yakimov M.M."/>
            <person name="Ferrer M."/>
        </authorList>
    </citation>
    <scope>NUCLEOTIDE SEQUENCE</scope>
</reference>
<proteinExistence type="predicted"/>
<protein>
    <submittedName>
        <fullName evidence="2">Secreted protein</fullName>
    </submittedName>
</protein>
<organism evidence="2">
    <name type="scientific">gut metagenome</name>
    <dbReference type="NCBI Taxonomy" id="749906"/>
    <lineage>
        <taxon>unclassified sequences</taxon>
        <taxon>metagenomes</taxon>
        <taxon>organismal metagenomes</taxon>
    </lineage>
</organism>
<dbReference type="EMBL" id="AMCI01004462">
    <property type="protein sequence ID" value="EJW98038.1"/>
    <property type="molecule type" value="Genomic_DNA"/>
</dbReference>
<feature type="non-terminal residue" evidence="2">
    <location>
        <position position="50"/>
    </location>
</feature>